<dbReference type="KEGG" id="pcy:PCYB_001700"/>
<dbReference type="VEuPathDB" id="PlasmoDB:PCYB_001700"/>
<accession>K6VJ52</accession>
<keyword evidence="3" id="KW-1185">Reference proteome</keyword>
<dbReference type="OrthoDB" id="383264at2759"/>
<organism evidence="2 3">
    <name type="scientific">Plasmodium cynomolgi (strain B)</name>
    <dbReference type="NCBI Taxonomy" id="1120755"/>
    <lineage>
        <taxon>Eukaryota</taxon>
        <taxon>Sar</taxon>
        <taxon>Alveolata</taxon>
        <taxon>Apicomplexa</taxon>
        <taxon>Aconoidasida</taxon>
        <taxon>Haemosporida</taxon>
        <taxon>Plasmodiidae</taxon>
        <taxon>Plasmodium</taxon>
        <taxon>Plasmodium (Plasmodium)</taxon>
    </lineage>
</organism>
<dbReference type="GeneID" id="14695964"/>
<dbReference type="Proteomes" id="UP000006319">
    <property type="component" value="Unassembled WGS sequence"/>
</dbReference>
<feature type="compositionally biased region" description="Low complexity" evidence="1">
    <location>
        <begin position="12"/>
        <end position="32"/>
    </location>
</feature>
<feature type="region of interest" description="Disordered" evidence="1">
    <location>
        <begin position="1"/>
        <end position="74"/>
    </location>
</feature>
<sequence>MNDNSKNDRSTDSNQDSSTYDSSDYGSSNNNSIRNDFIGTNRYQNREHDSRDKSMDVRMEQKLPPRGSGFRTSDSNGNLHLNCTKWLHWIERNKGLLEECKYQPWFHALKFEWKKHQQKANVKIQESGQSELKDDSDIPFIEMQKSLWRQWASKQRDLMEVHSEKDWFRHLLENIEEEPHELDAEKVLGVDQFEGQPSCEQLYKKNN</sequence>
<gene>
    <name evidence="2" type="ORF">PCYB_001700</name>
</gene>
<evidence type="ECO:0000313" key="2">
    <source>
        <dbReference type="EMBL" id="GAB69422.1"/>
    </source>
</evidence>
<reference evidence="2 3" key="1">
    <citation type="journal article" date="2012" name="Nat. Genet.">
        <title>Plasmodium cynomolgi genome sequences provide insight into Plasmodium vivax and the monkey malaria clade.</title>
        <authorList>
            <person name="Tachibana S."/>
            <person name="Sullivan S.A."/>
            <person name="Kawai S."/>
            <person name="Nakamura S."/>
            <person name="Kim H.R."/>
            <person name="Goto N."/>
            <person name="Arisue N."/>
            <person name="Palacpac N.M.Q."/>
            <person name="Honma H."/>
            <person name="Yagi M."/>
            <person name="Tougan T."/>
            <person name="Katakai Y."/>
            <person name="Kaneko O."/>
            <person name="Mita T."/>
            <person name="Kita K."/>
            <person name="Yasutomi Y."/>
            <person name="Sutton P.L."/>
            <person name="Shakhbatyan R."/>
            <person name="Horii T."/>
            <person name="Yasunaga T."/>
            <person name="Barnwell J.W."/>
            <person name="Escalante A.A."/>
            <person name="Carlton J.M."/>
            <person name="Tanabe K."/>
        </authorList>
    </citation>
    <scope>NUCLEOTIDE SEQUENCE [LARGE SCALE GENOMIC DNA]</scope>
    <source>
        <strain evidence="2 3">B</strain>
    </source>
</reference>
<name>K6VJ52_PLACD</name>
<dbReference type="RefSeq" id="XP_004227640.1">
    <property type="nucleotide sequence ID" value="XM_004227592.1"/>
</dbReference>
<evidence type="ECO:0000313" key="3">
    <source>
        <dbReference type="Proteomes" id="UP000006319"/>
    </source>
</evidence>
<proteinExistence type="predicted"/>
<dbReference type="PhylomeDB" id="K6VJ52"/>
<feature type="compositionally biased region" description="Basic and acidic residues" evidence="1">
    <location>
        <begin position="1"/>
        <end position="11"/>
    </location>
</feature>
<evidence type="ECO:0000256" key="1">
    <source>
        <dbReference type="SAM" id="MobiDB-lite"/>
    </source>
</evidence>
<evidence type="ECO:0008006" key="4">
    <source>
        <dbReference type="Google" id="ProtNLM"/>
    </source>
</evidence>
<dbReference type="AlphaFoldDB" id="K6VJ52"/>
<protein>
    <recommendedName>
        <fullName evidence="4">Pvstp1</fullName>
    </recommendedName>
</protein>
<dbReference type="EMBL" id="DF157141">
    <property type="protein sequence ID" value="GAB69422.1"/>
    <property type="molecule type" value="Genomic_DNA"/>
</dbReference>
<feature type="compositionally biased region" description="Basic and acidic residues" evidence="1">
    <location>
        <begin position="44"/>
        <end position="63"/>
    </location>
</feature>